<reference evidence="2" key="1">
    <citation type="submission" date="2016-10" db="EMBL/GenBank/DDBJ databases">
        <authorList>
            <person name="Varghese N."/>
            <person name="Submissions S."/>
        </authorList>
    </citation>
    <scope>NUCLEOTIDE SEQUENCE [LARGE SCALE GENOMIC DNA]</scope>
    <source>
        <strain evidence="2">OR362-8,ATCC BAA-1266,JCM 13504</strain>
    </source>
</reference>
<evidence type="ECO:0008006" key="3">
    <source>
        <dbReference type="Google" id="ProtNLM"/>
    </source>
</evidence>
<keyword evidence="2" id="KW-1185">Reference proteome</keyword>
<dbReference type="AlphaFoldDB" id="A0A1I6BKD4"/>
<organism evidence="1 2">
    <name type="scientific">Hymenobacter arizonensis</name>
    <name type="common">Siccationidurans arizonensis</name>
    <dbReference type="NCBI Taxonomy" id="1227077"/>
    <lineage>
        <taxon>Bacteria</taxon>
        <taxon>Pseudomonadati</taxon>
        <taxon>Bacteroidota</taxon>
        <taxon>Cytophagia</taxon>
        <taxon>Cytophagales</taxon>
        <taxon>Hymenobacteraceae</taxon>
        <taxon>Hymenobacter</taxon>
    </lineage>
</organism>
<dbReference type="Proteomes" id="UP000199029">
    <property type="component" value="Unassembled WGS sequence"/>
</dbReference>
<proteinExistence type="predicted"/>
<name>A0A1I6BKD4_HYMAR</name>
<dbReference type="OrthoDB" id="885955at2"/>
<dbReference type="RefSeq" id="WP_092678697.1">
    <property type="nucleotide sequence ID" value="NZ_FOXS01000009.1"/>
</dbReference>
<evidence type="ECO:0000313" key="1">
    <source>
        <dbReference type="EMBL" id="SFQ81364.1"/>
    </source>
</evidence>
<dbReference type="STRING" id="1227077.SAMN04515668_4656"/>
<accession>A0A1I6BKD4</accession>
<evidence type="ECO:0000313" key="2">
    <source>
        <dbReference type="Proteomes" id="UP000199029"/>
    </source>
</evidence>
<dbReference type="EMBL" id="FOXS01000009">
    <property type="protein sequence ID" value="SFQ81364.1"/>
    <property type="molecule type" value="Genomic_DNA"/>
</dbReference>
<protein>
    <recommendedName>
        <fullName evidence="3">Antitoxin VbhA domain-containing protein</fullName>
    </recommendedName>
</protein>
<sequence length="85" mass="9767">MNTQASHIPQFGPREQTREQRQFIINQSLGITRSQGAYQEPEWLAELHAQYVAGQIELDTVGARHDEHQRQLQAHNFEHALAHVA</sequence>
<gene>
    <name evidence="1" type="ORF">SAMN04515668_4656</name>
</gene>